<gene>
    <name evidence="2" type="primary">tolB_3</name>
    <name evidence="2" type="ORF">Hgul01_01773</name>
</gene>
<dbReference type="SUPFAM" id="SSF82171">
    <property type="entry name" value="DPP6 N-terminal domain-like"/>
    <property type="match status" value="1"/>
</dbReference>
<dbReference type="Gene3D" id="2.120.10.30">
    <property type="entry name" value="TolB, C-terminal domain"/>
    <property type="match status" value="1"/>
</dbReference>
<sequence>MMKKQLLIVGLIVGLAGCGAASNSVTTAPQVPTSPDAANLAGYCVDTEPIIKPVIVGLEGNMWSINGDGTEASQLTTVKERTLIRDAAWSHDRKTLAYSLMLPPIDLAIPWLQSSIVCGVDAATGKGSLLAYGNIDVSLSEPSWASDNQSLYLTRRRTLLDAKNQFVGEEIAVARYALGSNQETVVVEGATTPALSPDGQQLVYVQPNVEIGFPSLMLAKLDGSNAQPLGQPDPPFKSIVAPRWSPDGKSIVMTVGGGPGAIGGGAEPTLAWWEVLLGVEIASAHGEPVSLWQVNASDGALKPLAQNIDDGRTAWNPDGKHFLFIHGYDGLMEYTLATGEDRPLTPVQPYWFLEWASH</sequence>
<dbReference type="Pfam" id="PF07676">
    <property type="entry name" value="PD40"/>
    <property type="match status" value="2"/>
</dbReference>
<dbReference type="InterPro" id="IPR011659">
    <property type="entry name" value="WD40"/>
</dbReference>
<dbReference type="EMBL" id="BAABRU010000005">
    <property type="protein sequence ID" value="GAA5527980.1"/>
    <property type="molecule type" value="Genomic_DNA"/>
</dbReference>
<proteinExistence type="predicted"/>
<evidence type="ECO:0000256" key="1">
    <source>
        <dbReference type="SAM" id="SignalP"/>
    </source>
</evidence>
<evidence type="ECO:0000313" key="3">
    <source>
        <dbReference type="Proteomes" id="UP001428290"/>
    </source>
</evidence>
<protein>
    <submittedName>
        <fullName evidence="2">Tol-Pal system protein TolB</fullName>
    </submittedName>
</protein>
<keyword evidence="3" id="KW-1185">Reference proteome</keyword>
<keyword evidence="1" id="KW-0732">Signal</keyword>
<dbReference type="InterPro" id="IPR011042">
    <property type="entry name" value="6-blade_b-propeller_TolB-like"/>
</dbReference>
<feature type="signal peptide" evidence="1">
    <location>
        <begin position="1"/>
        <end position="21"/>
    </location>
</feature>
<feature type="chain" id="PRO_5047481830" evidence="1">
    <location>
        <begin position="22"/>
        <end position="358"/>
    </location>
</feature>
<name>A0ABP9X0L5_9CHLR</name>
<organism evidence="2 3">
    <name type="scientific">Herpetosiphon gulosus</name>
    <dbReference type="NCBI Taxonomy" id="1973496"/>
    <lineage>
        <taxon>Bacteria</taxon>
        <taxon>Bacillati</taxon>
        <taxon>Chloroflexota</taxon>
        <taxon>Chloroflexia</taxon>
        <taxon>Herpetosiphonales</taxon>
        <taxon>Herpetosiphonaceae</taxon>
        <taxon>Herpetosiphon</taxon>
    </lineage>
</organism>
<dbReference type="PROSITE" id="PS51257">
    <property type="entry name" value="PROKAR_LIPOPROTEIN"/>
    <property type="match status" value="1"/>
</dbReference>
<dbReference type="RefSeq" id="WP_345721587.1">
    <property type="nucleotide sequence ID" value="NZ_BAABRU010000005.1"/>
</dbReference>
<accession>A0ABP9X0L5</accession>
<reference evidence="2 3" key="1">
    <citation type="submission" date="2024-02" db="EMBL/GenBank/DDBJ databases">
        <title>Herpetosiphon gulosus NBRC 112829.</title>
        <authorList>
            <person name="Ichikawa N."/>
            <person name="Katano-Makiyama Y."/>
            <person name="Hidaka K."/>
        </authorList>
    </citation>
    <scope>NUCLEOTIDE SEQUENCE [LARGE SCALE GENOMIC DNA]</scope>
    <source>
        <strain evidence="2 3">NBRC 112829</strain>
    </source>
</reference>
<dbReference type="Proteomes" id="UP001428290">
    <property type="component" value="Unassembled WGS sequence"/>
</dbReference>
<comment type="caution">
    <text evidence="2">The sequence shown here is derived from an EMBL/GenBank/DDBJ whole genome shotgun (WGS) entry which is preliminary data.</text>
</comment>
<evidence type="ECO:0000313" key="2">
    <source>
        <dbReference type="EMBL" id="GAA5527980.1"/>
    </source>
</evidence>